<gene>
    <name evidence="2" type="ORF">HDC05281</name>
</gene>
<sequence length="60" mass="6699">MLQLLDFSIPMNVSANVSGRVDVPALQLQMRQRQVVMTGGKEAGQDQRQWDEGGLDGRRN</sequence>
<dbReference type="EMBL" id="BK003680">
    <property type="protein sequence ID" value="DAA02378.1"/>
    <property type="molecule type" value="Genomic_DNA"/>
</dbReference>
<organism evidence="2">
    <name type="scientific">Drosophila melanogaster</name>
    <name type="common">Fruit fly</name>
    <dbReference type="NCBI Taxonomy" id="7227"/>
    <lineage>
        <taxon>Eukaryota</taxon>
        <taxon>Metazoa</taxon>
        <taxon>Ecdysozoa</taxon>
        <taxon>Arthropoda</taxon>
        <taxon>Hexapoda</taxon>
        <taxon>Insecta</taxon>
        <taxon>Pterygota</taxon>
        <taxon>Neoptera</taxon>
        <taxon>Endopterygota</taxon>
        <taxon>Diptera</taxon>
        <taxon>Brachycera</taxon>
        <taxon>Muscomorpha</taxon>
        <taxon>Ephydroidea</taxon>
        <taxon>Drosophilidae</taxon>
        <taxon>Drosophila</taxon>
        <taxon>Sophophora</taxon>
    </lineage>
</organism>
<feature type="compositionally biased region" description="Basic and acidic residues" evidence="1">
    <location>
        <begin position="43"/>
        <end position="60"/>
    </location>
</feature>
<evidence type="ECO:0000313" key="2">
    <source>
        <dbReference type="EMBL" id="DAA02378.1"/>
    </source>
</evidence>
<dbReference type="AlphaFoldDB" id="Q6IGT6"/>
<name>Q6IGT6_DROME</name>
<feature type="region of interest" description="Disordered" evidence="1">
    <location>
        <begin position="37"/>
        <end position="60"/>
    </location>
</feature>
<proteinExistence type="predicted"/>
<accession>Q6IGT6</accession>
<protein>
    <submittedName>
        <fullName evidence="2">HDC05281</fullName>
    </submittedName>
</protein>
<evidence type="ECO:0000256" key="1">
    <source>
        <dbReference type="SAM" id="MobiDB-lite"/>
    </source>
</evidence>
<reference evidence="2" key="1">
    <citation type="journal article" date="2003" name="Genome Biol.">
        <title>An integrated gene annotation and transcriptional profiling approach towards the full gene content of the Drosophila genome.</title>
        <authorList>
            <person name="Hild M."/>
            <person name="Beckmann B."/>
            <person name="Haas S.A."/>
            <person name="Koch B."/>
            <person name="Solovyev V."/>
            <person name="Busold C."/>
            <person name="Fellenberg K."/>
            <person name="Boutros M."/>
            <person name="Vingron M."/>
            <person name="Sauer F."/>
            <person name="Hoheisel J.D."/>
            <person name="Paro R."/>
        </authorList>
    </citation>
    <scope>NUCLEOTIDE SEQUENCE</scope>
</reference>